<dbReference type="Proteomes" id="UP000233556">
    <property type="component" value="Unassembled WGS sequence"/>
</dbReference>
<evidence type="ECO:0000313" key="1">
    <source>
        <dbReference type="EMBL" id="PKU35823.1"/>
    </source>
</evidence>
<proteinExistence type="predicted"/>
<dbReference type="AlphaFoldDB" id="A0A2I0TQ22"/>
<reference evidence="2" key="1">
    <citation type="submission" date="2017-11" db="EMBL/GenBank/DDBJ databases">
        <authorList>
            <person name="Lima N.C."/>
            <person name="Parody-Merino A.M."/>
            <person name="Battley P.F."/>
            <person name="Fidler A.E."/>
            <person name="Prosdocimi F."/>
        </authorList>
    </citation>
    <scope>NUCLEOTIDE SEQUENCE [LARGE SCALE GENOMIC DNA]</scope>
</reference>
<protein>
    <submittedName>
        <fullName evidence="1">Uncharacterized protein</fullName>
    </submittedName>
</protein>
<dbReference type="EMBL" id="KZ508023">
    <property type="protein sequence ID" value="PKU35823.1"/>
    <property type="molecule type" value="Genomic_DNA"/>
</dbReference>
<gene>
    <name evidence="1" type="ORF">llap_13872</name>
</gene>
<keyword evidence="2" id="KW-1185">Reference proteome</keyword>
<evidence type="ECO:0000313" key="2">
    <source>
        <dbReference type="Proteomes" id="UP000233556"/>
    </source>
</evidence>
<reference evidence="2" key="2">
    <citation type="submission" date="2017-12" db="EMBL/GenBank/DDBJ databases">
        <title>Genome sequence of the Bar-tailed Godwit (Limosa lapponica baueri).</title>
        <authorList>
            <person name="Lima N.C.B."/>
            <person name="Parody-Merino A.M."/>
            <person name="Battley P.F."/>
            <person name="Fidler A.E."/>
            <person name="Prosdocimi F."/>
        </authorList>
    </citation>
    <scope>NUCLEOTIDE SEQUENCE [LARGE SCALE GENOMIC DNA]</scope>
</reference>
<name>A0A2I0TQ22_LIMLA</name>
<accession>A0A2I0TQ22</accession>
<sequence>MGTPGELRVEVSGPGIVMSSITEEERSCTPFKIQSAQSSELSLIPAEDKVYRERQNFKKLEQTTLGKLYAEPGIVHIISIMAGMKTSQTSWHVALADLTEKW</sequence>
<organism evidence="1 2">
    <name type="scientific">Limosa lapponica baueri</name>
    <dbReference type="NCBI Taxonomy" id="1758121"/>
    <lineage>
        <taxon>Eukaryota</taxon>
        <taxon>Metazoa</taxon>
        <taxon>Chordata</taxon>
        <taxon>Craniata</taxon>
        <taxon>Vertebrata</taxon>
        <taxon>Euteleostomi</taxon>
        <taxon>Archelosauria</taxon>
        <taxon>Archosauria</taxon>
        <taxon>Dinosauria</taxon>
        <taxon>Saurischia</taxon>
        <taxon>Theropoda</taxon>
        <taxon>Coelurosauria</taxon>
        <taxon>Aves</taxon>
        <taxon>Neognathae</taxon>
        <taxon>Neoaves</taxon>
        <taxon>Charadriiformes</taxon>
        <taxon>Scolopacidae</taxon>
        <taxon>Limosa</taxon>
    </lineage>
</organism>